<keyword evidence="3" id="KW-1185">Reference proteome</keyword>
<dbReference type="RefSeq" id="WP_202830181.1">
    <property type="nucleotide sequence ID" value="NZ_JAETWB010000001.1"/>
</dbReference>
<reference evidence="2 3" key="1">
    <citation type="submission" date="2021-01" db="EMBL/GenBank/DDBJ databases">
        <title>Belnapia mucosa sp. nov. and Belnapia arida sp. nov., isolated from the Tabernas Desert (Almeria, Spain).</title>
        <authorList>
            <person name="Molina-Menor E."/>
            <person name="Vidal-Verdu A."/>
            <person name="Calonge A."/>
            <person name="Satari L."/>
            <person name="Pereto J."/>
            <person name="Porcar M."/>
        </authorList>
    </citation>
    <scope>NUCLEOTIDE SEQUENCE [LARGE SCALE GENOMIC DNA]</scope>
    <source>
        <strain evidence="2 3">T18</strain>
    </source>
</reference>
<protein>
    <recommendedName>
        <fullName evidence="4">Lipoprotein</fullName>
    </recommendedName>
</protein>
<feature type="chain" id="PRO_5047211117" description="Lipoprotein" evidence="1">
    <location>
        <begin position="18"/>
        <end position="142"/>
    </location>
</feature>
<organism evidence="2 3">
    <name type="scientific">Belnapia arida</name>
    <dbReference type="NCBI Taxonomy" id="2804533"/>
    <lineage>
        <taxon>Bacteria</taxon>
        <taxon>Pseudomonadati</taxon>
        <taxon>Pseudomonadota</taxon>
        <taxon>Alphaproteobacteria</taxon>
        <taxon>Acetobacterales</taxon>
        <taxon>Roseomonadaceae</taxon>
        <taxon>Belnapia</taxon>
    </lineage>
</organism>
<feature type="signal peptide" evidence="1">
    <location>
        <begin position="1"/>
        <end position="17"/>
    </location>
</feature>
<dbReference type="EMBL" id="JAETWB010000001">
    <property type="protein sequence ID" value="MBL6077042.1"/>
    <property type="molecule type" value="Genomic_DNA"/>
</dbReference>
<evidence type="ECO:0000313" key="2">
    <source>
        <dbReference type="EMBL" id="MBL6077042.1"/>
    </source>
</evidence>
<evidence type="ECO:0008006" key="4">
    <source>
        <dbReference type="Google" id="ProtNLM"/>
    </source>
</evidence>
<comment type="caution">
    <text evidence="2">The sequence shown here is derived from an EMBL/GenBank/DDBJ whole genome shotgun (WGS) entry which is preliminary data.</text>
</comment>
<sequence>MRWLIAAGLLLAACAHAETPPGWQRTWRVAGIDCPRCSPADRAWLAARQAERVVFGRDAFTNPFYEDCPQGVDYADLRPRPATEARGFLGAGRLPALGDAMPLAGAVRCADRAGPPNTVARVVIDGPRAYLLHESGAVLRLE</sequence>
<name>A0ABS1TX80_9PROT</name>
<accession>A0ABS1TX80</accession>
<keyword evidence="1" id="KW-0732">Signal</keyword>
<evidence type="ECO:0000313" key="3">
    <source>
        <dbReference type="Proteomes" id="UP000660885"/>
    </source>
</evidence>
<dbReference type="Proteomes" id="UP000660885">
    <property type="component" value="Unassembled WGS sequence"/>
</dbReference>
<proteinExistence type="predicted"/>
<gene>
    <name evidence="2" type="ORF">JMJ56_03425</name>
</gene>
<evidence type="ECO:0000256" key="1">
    <source>
        <dbReference type="SAM" id="SignalP"/>
    </source>
</evidence>